<name>A0A6J4R555_9ACTN</name>
<feature type="transmembrane region" description="Helical" evidence="1">
    <location>
        <begin position="27"/>
        <end position="47"/>
    </location>
</feature>
<feature type="transmembrane region" description="Helical" evidence="1">
    <location>
        <begin position="109"/>
        <end position="134"/>
    </location>
</feature>
<accession>A0A6J4R555</accession>
<keyword evidence="1" id="KW-1133">Transmembrane helix</keyword>
<dbReference type="EMBL" id="CADCVE010000097">
    <property type="protein sequence ID" value="CAA9464492.1"/>
    <property type="molecule type" value="Genomic_DNA"/>
</dbReference>
<keyword evidence="1" id="KW-0472">Membrane</keyword>
<sequence>MIGALWGLLLAAVPALVMTNPYSLTGFLVAALVCAVLSGCVGTLAAGRRAAKRARCSGFVAGVGTGITQGLVGGGIAALLFWGLMALTISGFTLRNPVDVSVLMSPRVFLGSFFVALSAFVYALVGGLLLGPVFGRLINRTVRSDKEDKSTDEREDLVVR</sequence>
<evidence type="ECO:0000313" key="2">
    <source>
        <dbReference type="EMBL" id="CAA9464492.1"/>
    </source>
</evidence>
<proteinExistence type="predicted"/>
<evidence type="ECO:0000256" key="1">
    <source>
        <dbReference type="SAM" id="Phobius"/>
    </source>
</evidence>
<gene>
    <name evidence="2" type="ORF">AVDCRST_MAG28-3881</name>
</gene>
<protein>
    <submittedName>
        <fullName evidence="2">Uncharacterized protein</fullName>
    </submittedName>
</protein>
<organism evidence="2">
    <name type="scientific">uncultured Rubrobacteraceae bacterium</name>
    <dbReference type="NCBI Taxonomy" id="349277"/>
    <lineage>
        <taxon>Bacteria</taxon>
        <taxon>Bacillati</taxon>
        <taxon>Actinomycetota</taxon>
        <taxon>Rubrobacteria</taxon>
        <taxon>Rubrobacterales</taxon>
        <taxon>Rubrobacteraceae</taxon>
        <taxon>environmental samples</taxon>
    </lineage>
</organism>
<keyword evidence="1" id="KW-0812">Transmembrane</keyword>
<feature type="transmembrane region" description="Helical" evidence="1">
    <location>
        <begin position="59"/>
        <end position="89"/>
    </location>
</feature>
<dbReference type="AlphaFoldDB" id="A0A6J4R555"/>
<reference evidence="2" key="1">
    <citation type="submission" date="2020-02" db="EMBL/GenBank/DDBJ databases">
        <authorList>
            <person name="Meier V. D."/>
        </authorList>
    </citation>
    <scope>NUCLEOTIDE SEQUENCE</scope>
    <source>
        <strain evidence="2">AVDCRST_MAG28</strain>
    </source>
</reference>